<dbReference type="PANTHER" id="PTHR13016:SF0">
    <property type="entry name" value="AMME SYNDROME CANDIDATE GENE 1 PROTEIN"/>
    <property type="match status" value="1"/>
</dbReference>
<dbReference type="Pfam" id="PF02900">
    <property type="entry name" value="LigB"/>
    <property type="match status" value="1"/>
</dbReference>
<dbReference type="InterPro" id="IPR004183">
    <property type="entry name" value="Xdiol_dOase_suB"/>
</dbReference>
<protein>
    <recommendedName>
        <fullName evidence="1">AMMECR1 domain-containing protein</fullName>
    </recommendedName>
</protein>
<reference evidence="2 3" key="1">
    <citation type="submission" date="2016-09" db="EMBL/GenBank/DDBJ databases">
        <title>Draft genome sequence for the type strain of Desulfuribacillus alkaliarsenatis AHT28, an obligately anaerobic, sulfidogenic bacterium isolated from Russian soda lake sediments.</title>
        <authorList>
            <person name="Abin C.A."/>
            <person name="Hollibaugh J.T."/>
        </authorList>
    </citation>
    <scope>NUCLEOTIDE SEQUENCE [LARGE SCALE GENOMIC DNA]</scope>
    <source>
        <strain evidence="2 3">AHT28</strain>
    </source>
</reference>
<dbReference type="PROSITE" id="PS51112">
    <property type="entry name" value="AMMECR1"/>
    <property type="match status" value="1"/>
</dbReference>
<dbReference type="Proteomes" id="UP000094296">
    <property type="component" value="Unassembled WGS sequence"/>
</dbReference>
<gene>
    <name evidence="2" type="ORF">BHF68_10685</name>
</gene>
<dbReference type="EMBL" id="MIJE01000034">
    <property type="protein sequence ID" value="OEF95854.1"/>
    <property type="molecule type" value="Genomic_DNA"/>
</dbReference>
<dbReference type="Pfam" id="PF01871">
    <property type="entry name" value="AMMECR1"/>
    <property type="match status" value="1"/>
</dbReference>
<dbReference type="CDD" id="cd07951">
    <property type="entry name" value="ED_3B_N_AMMECR1"/>
    <property type="match status" value="1"/>
</dbReference>
<dbReference type="Gene3D" id="3.40.830.10">
    <property type="entry name" value="LigB-like"/>
    <property type="match status" value="1"/>
</dbReference>
<dbReference type="OrthoDB" id="159752at2"/>
<dbReference type="GO" id="GO:0016702">
    <property type="term" value="F:oxidoreductase activity, acting on single donors with incorporation of molecular oxygen, incorporation of two atoms of oxygen"/>
    <property type="evidence" value="ECO:0007669"/>
    <property type="project" value="UniProtKB-ARBA"/>
</dbReference>
<proteinExistence type="predicted"/>
<dbReference type="SUPFAM" id="SSF53213">
    <property type="entry name" value="LigB-like"/>
    <property type="match status" value="1"/>
</dbReference>
<dbReference type="InterPro" id="IPR002733">
    <property type="entry name" value="AMMECR1_domain"/>
</dbReference>
<accession>A0A1E5FZ47</accession>
<feature type="domain" description="AMMECR1" evidence="1">
    <location>
        <begin position="298"/>
        <end position="478"/>
    </location>
</feature>
<dbReference type="SUPFAM" id="SSF143447">
    <property type="entry name" value="AMMECR1-like"/>
    <property type="match status" value="1"/>
</dbReference>
<dbReference type="InterPro" id="IPR023473">
    <property type="entry name" value="AMMECR1"/>
</dbReference>
<dbReference type="InterPro" id="IPR027623">
    <property type="entry name" value="AmmeMemoSam_A"/>
</dbReference>
<evidence type="ECO:0000313" key="2">
    <source>
        <dbReference type="EMBL" id="OEF95854.1"/>
    </source>
</evidence>
<evidence type="ECO:0000259" key="1">
    <source>
        <dbReference type="PROSITE" id="PS51112"/>
    </source>
</evidence>
<evidence type="ECO:0000313" key="3">
    <source>
        <dbReference type="Proteomes" id="UP000094296"/>
    </source>
</evidence>
<dbReference type="RefSeq" id="WP_069644126.1">
    <property type="nucleotide sequence ID" value="NZ_MIJE01000034.1"/>
</dbReference>
<dbReference type="NCBIfam" id="TIGR04335">
    <property type="entry name" value="AmmeMemoSam_A"/>
    <property type="match status" value="1"/>
</dbReference>
<comment type="caution">
    <text evidence="2">The sequence shown here is derived from an EMBL/GenBank/DDBJ whole genome shotgun (WGS) entry which is preliminary data.</text>
</comment>
<dbReference type="InterPro" id="IPR036071">
    <property type="entry name" value="AMMECR1_dom_sf"/>
</dbReference>
<organism evidence="2 3">
    <name type="scientific">Desulfuribacillus alkaliarsenatis</name>
    <dbReference type="NCBI Taxonomy" id="766136"/>
    <lineage>
        <taxon>Bacteria</taxon>
        <taxon>Bacillati</taxon>
        <taxon>Bacillota</taxon>
        <taxon>Desulfuribacillia</taxon>
        <taxon>Desulfuribacillales</taxon>
        <taxon>Desulfuribacillaceae</taxon>
        <taxon>Desulfuribacillus</taxon>
    </lineage>
</organism>
<dbReference type="NCBIfam" id="TIGR00296">
    <property type="entry name" value="TIGR00296 family protein"/>
    <property type="match status" value="1"/>
</dbReference>
<dbReference type="Gene3D" id="3.30.700.20">
    <property type="entry name" value="Hypothetical protein ph0010, domain 1"/>
    <property type="match status" value="1"/>
</dbReference>
<sequence>MSKYLGAVVVPHPPIIVPEIGKGKEKEAQITVDGLVGIAKHISVLKPQVIICITPHGNVFSDGICVLDKAELSGSFANFGNPDLKLTKAVNQPFLATIKSTFQAEQIPSVFMDEKNAQQYQVSTELDHGCLVPLYYIDREYTNYEIVHITVGKMSTKELYEVGMALRTAIDNAGIPTVVMASGDLSHTLKEDGPYGYEPAGPEFDNKIVEAFRSNELQKIFSISEDVIEPAATCAMESIVITLGLFEGKKVDAHVLSYEGPFGVGYMNAILSGADIQSDSILQVIEQGIEERYNARKKSEDDYVQFARAVITEWVHNKQELDWSIYKELIKDEKIVKRLEQEQAGVFVSIHKQGQLRGCIGTIEPTSVKLADEMIRNAIAAASEDPRFAPVKPQELQLLDIKVDILHPPEAIDRKSQLDIERYGVIVESGDKRGLLLPNIDGINSIEEQVAIARQKAGIAADERVKMYRFEVERHEAK</sequence>
<dbReference type="GO" id="GO:0008198">
    <property type="term" value="F:ferrous iron binding"/>
    <property type="evidence" value="ECO:0007669"/>
    <property type="project" value="InterPro"/>
</dbReference>
<name>A0A1E5FZ47_9FIRM</name>
<dbReference type="STRING" id="766136.BHF68_10685"/>
<dbReference type="AlphaFoldDB" id="A0A1E5FZ47"/>
<dbReference type="PANTHER" id="PTHR13016">
    <property type="entry name" value="AMMECR1 HOMOLOG"/>
    <property type="match status" value="1"/>
</dbReference>
<dbReference type="InterPro" id="IPR027485">
    <property type="entry name" value="AMMECR1_N"/>
</dbReference>
<keyword evidence="3" id="KW-1185">Reference proteome</keyword>